<dbReference type="NCBIfam" id="TIGR04275">
    <property type="entry name" value="beta_prop_Msarc"/>
    <property type="match status" value="1"/>
</dbReference>
<dbReference type="RefSeq" id="WP_265580528.1">
    <property type="nucleotide sequence ID" value="NZ_CP036172.1"/>
</dbReference>
<reference evidence="1" key="2">
    <citation type="submission" date="2019-02" db="EMBL/GenBank/DDBJ databases">
        <authorList>
            <person name="Chen S.-C."/>
            <person name="Chien H.-H."/>
            <person name="Lai M.-C."/>
        </authorList>
    </citation>
    <scope>NUCLEOTIDE SEQUENCE</scope>
    <source>
        <strain evidence="1">N2F9704</strain>
    </source>
</reference>
<dbReference type="KEGG" id="maqe:RJ40_08955"/>
<evidence type="ECO:0000313" key="2">
    <source>
        <dbReference type="Proteomes" id="UP001042704"/>
    </source>
</evidence>
<accession>A0A8A3S7P7</accession>
<organism evidence="1 2">
    <name type="scientific">Methanofollis aquaemaris</name>
    <dbReference type="NCBI Taxonomy" id="126734"/>
    <lineage>
        <taxon>Archaea</taxon>
        <taxon>Methanobacteriati</taxon>
        <taxon>Methanobacteriota</taxon>
        <taxon>Stenosarchaea group</taxon>
        <taxon>Methanomicrobia</taxon>
        <taxon>Methanomicrobiales</taxon>
        <taxon>Methanomicrobiaceae</taxon>
        <taxon>Methanofollis</taxon>
    </lineage>
</organism>
<dbReference type="Proteomes" id="UP001042704">
    <property type="component" value="Chromosome"/>
</dbReference>
<keyword evidence="2" id="KW-1185">Reference proteome</keyword>
<dbReference type="AlphaFoldDB" id="A0A8A3S7P7"/>
<gene>
    <name evidence="1" type="ORF">RJ40_08955</name>
</gene>
<dbReference type="GeneID" id="76424493"/>
<dbReference type="Gene3D" id="2.120.10.30">
    <property type="entry name" value="TolB, C-terminal domain"/>
    <property type="match status" value="1"/>
</dbReference>
<dbReference type="SUPFAM" id="SSF69304">
    <property type="entry name" value="Tricorn protease N-terminal domain"/>
    <property type="match status" value="1"/>
</dbReference>
<proteinExistence type="predicted"/>
<dbReference type="InterPro" id="IPR011042">
    <property type="entry name" value="6-blade_b-propeller_TolB-like"/>
</dbReference>
<evidence type="ECO:0008006" key="3">
    <source>
        <dbReference type="Google" id="ProtNLM"/>
    </source>
</evidence>
<dbReference type="InterPro" id="IPR027618">
    <property type="entry name" value="Beta_prop_Msarc"/>
</dbReference>
<reference evidence="1" key="1">
    <citation type="journal article" date="2001" name="Int. J. Syst. Evol. Microbiol.">
        <title>Methanofollis aquaemaris sp. nov., a methanogen isolated from an aquaculture fish pond.</title>
        <authorList>
            <person name="Lai M.C."/>
            <person name="Chen S.C."/>
        </authorList>
    </citation>
    <scope>NUCLEOTIDE SEQUENCE</scope>
    <source>
        <strain evidence="1">N2F9704</strain>
    </source>
</reference>
<protein>
    <recommendedName>
        <fullName evidence="3">Translocation protein TolB</fullName>
    </recommendedName>
</protein>
<dbReference type="EMBL" id="CP036172">
    <property type="protein sequence ID" value="QSZ67626.1"/>
    <property type="molecule type" value="Genomic_DNA"/>
</dbReference>
<sequence length="414" mass="44845">MNRRGRAAALLALLLVLAAPGQAASTGSGAATLRVLPESHPLLLVPCAPAGVDPVLCDGLVVWYAPGHRDWDILTYDPAGGTLTARRTGGVPVQGDRIAWIETDGAGRAWLTGPERERLLLPANNWSEGHPVVGEDRLVYERTQNSESGIFLYNLTDGTETAVCTAPGDQRRPWLSGSVVVWEDWRDGTADIYLTDLATGEEQPLAAGPGEQNRPVVSGDMIVWQERESGDGIWQVRLTDLTGSGSTSLEEIRSMKEPSPSLSGDLLLWTERRRGGTDLCLLAMDGDGAGHRAGGQYAIESREDGGARVDEEYRGEIAGDDYAFFATGVPTGTARTSIDLKWDDNESSLLLLISGPDGSVFRFRDEDDGEEDQAVRLSLTRNGRVAPGTWTSAVYGEEVGERVTFTYRWYLEPI</sequence>
<name>A0A8A3S7P7_9EURY</name>
<dbReference type="PANTHER" id="PTHR36842">
    <property type="entry name" value="PROTEIN TOLB HOMOLOG"/>
    <property type="match status" value="1"/>
</dbReference>
<evidence type="ECO:0000313" key="1">
    <source>
        <dbReference type="EMBL" id="QSZ67626.1"/>
    </source>
</evidence>
<dbReference type="PANTHER" id="PTHR36842:SF1">
    <property type="entry name" value="PROTEIN TOLB"/>
    <property type="match status" value="1"/>
</dbReference>